<organism evidence="1 2">
    <name type="scientific">Entomophthora muscae</name>
    <dbReference type="NCBI Taxonomy" id="34485"/>
    <lineage>
        <taxon>Eukaryota</taxon>
        <taxon>Fungi</taxon>
        <taxon>Fungi incertae sedis</taxon>
        <taxon>Zoopagomycota</taxon>
        <taxon>Entomophthoromycotina</taxon>
        <taxon>Entomophthoromycetes</taxon>
        <taxon>Entomophthorales</taxon>
        <taxon>Entomophthoraceae</taxon>
        <taxon>Entomophthora</taxon>
    </lineage>
</organism>
<protein>
    <submittedName>
        <fullName evidence="1">Uncharacterized protein</fullName>
    </submittedName>
</protein>
<accession>A0ACC2TKI0</accession>
<dbReference type="EMBL" id="QTSX02002844">
    <property type="protein sequence ID" value="KAJ9074876.1"/>
    <property type="molecule type" value="Genomic_DNA"/>
</dbReference>
<dbReference type="Proteomes" id="UP001165960">
    <property type="component" value="Unassembled WGS sequence"/>
</dbReference>
<proteinExistence type="predicted"/>
<evidence type="ECO:0000313" key="1">
    <source>
        <dbReference type="EMBL" id="KAJ9074876.1"/>
    </source>
</evidence>
<gene>
    <name evidence="1" type="ORF">DSO57_1001863</name>
</gene>
<keyword evidence="2" id="KW-1185">Reference proteome</keyword>
<sequence length="152" mass="16790">MSHLSPAKAMAMISPKDATITADIPRRATILKEDGTMGSEFKVFPEHTPICAFFSFMGHREALFPSTIRFCAAEEVTQKESIGPEASGTQNNAIKSLPWGLLAEYQMLAPIINYQKKTHAKAKQTKNQPMKDLDPDQMDTQEALSFSQATAQ</sequence>
<evidence type="ECO:0000313" key="2">
    <source>
        <dbReference type="Proteomes" id="UP001165960"/>
    </source>
</evidence>
<name>A0ACC2TKI0_9FUNG</name>
<reference evidence="1" key="1">
    <citation type="submission" date="2022-04" db="EMBL/GenBank/DDBJ databases">
        <title>Genome of the entomopathogenic fungus Entomophthora muscae.</title>
        <authorList>
            <person name="Elya C."/>
            <person name="Lovett B.R."/>
            <person name="Lee E."/>
            <person name="Macias A.M."/>
            <person name="Hajek A.E."/>
            <person name="De Bivort B.L."/>
            <person name="Kasson M.T."/>
            <person name="De Fine Licht H.H."/>
            <person name="Stajich J.E."/>
        </authorList>
    </citation>
    <scope>NUCLEOTIDE SEQUENCE</scope>
    <source>
        <strain evidence="1">Berkeley</strain>
    </source>
</reference>
<comment type="caution">
    <text evidence="1">The sequence shown here is derived from an EMBL/GenBank/DDBJ whole genome shotgun (WGS) entry which is preliminary data.</text>
</comment>